<keyword evidence="1" id="KW-0472">Membrane</keyword>
<dbReference type="OrthoDB" id="361415at2759"/>
<sequence length="934" mass="105256">MQVGQTLTYAKYGIVIAQIWYILRFVYNRSRLLFTILSFLLLFSFLLAKFVKLQLLPISVFFIRNNIKGNYNEILCNKYCEIFKRLSFELNVEYDDYSRWNLRELRNLFNEVYTLYAALYISINVYKVVLPKRLVEFYKTLKLHLNLLTKARLPLTNLGHCPIVDIQIFDDVQWYVVKEISQDVRFNDFHTKTPVKAGTVSLLSALHRENSKYITDGMINDSLAKTEVLREIDDIIVLCNSLYNMMTIIKRDGLKEHSRSFLLQLFRDANFPFANTKFLKALSIFEFKGKHECIKVPRFIYTNDLIDALIVPNSKLVSREDMSRKPILNYSPYHKNNVQLISMLYGSNIYEKIVGYFDGKAASDPMVIFSNPNAASYELYVFSPSDIHFHCELGRNVFLYNYGSVGDSIGSVNVKTILNHGQFLVKYLMKTFGNDLKLVFHGISIGGLSTIKLSKFAEETFKNSEFVLCQKTFGDLPKLASHMVTSIFNPLLPLFGLDVSSVEDFLEIKTKKACIVDVNDEIIPLQCSLTACISDSVTIAGVHRASNLFIQFKLSSVKLMNSALSNSDIVTMQILKDIIKIVGNYINSTGQPLINLLYTDLDNHMSAKKDILRAMEFFTRFCIWGSLPIFCIPKKRPIEYFDLSHFYNICSGSHSSKFAVFNGSSVLVSSKVAALFCIFLNSNVVDWIVDPEKSKKASISDSNRAISLVNAKELKVLHSASTGLYFINHEAASIVKKEHVHVASAIKSDLSSFGVDTTINSIRHFVWMRLYSILGLLKCLDMIENVSFSSFNSLDLSEILTPKSTETESIDVVRIAKQASGTESGLASGTESGLASENSNGAIDFAGVKDILQHARQFIGALIDIVIDETTHKTIKKLPSDLVPVNVAQDDKLAKHIKEIIGDAKKFGNVIPAFSGHNISNSKEDLKLIAGLQS</sequence>
<dbReference type="EMBL" id="ACOU01000004">
    <property type="protein sequence ID" value="EKX72870.1"/>
    <property type="molecule type" value="Genomic_DNA"/>
</dbReference>
<dbReference type="GeneID" id="15804505"/>
<dbReference type="KEGG" id="beq:BEWA_014290"/>
<keyword evidence="3" id="KW-1185">Reference proteome</keyword>
<keyword evidence="1" id="KW-0812">Transmembrane</keyword>
<evidence type="ECO:0000256" key="1">
    <source>
        <dbReference type="SAM" id="Phobius"/>
    </source>
</evidence>
<keyword evidence="1" id="KW-1133">Transmembrane helix</keyword>
<dbReference type="VEuPathDB" id="PiroplasmaDB:BEWA_014290"/>
<comment type="caution">
    <text evidence="2">The sequence shown here is derived from an EMBL/GenBank/DDBJ whole genome shotgun (WGS) entry which is preliminary data.</text>
</comment>
<gene>
    <name evidence="2" type="ORF">BEWA_014290</name>
</gene>
<evidence type="ECO:0000313" key="2">
    <source>
        <dbReference type="EMBL" id="EKX72870.1"/>
    </source>
</evidence>
<organism evidence="2 3">
    <name type="scientific">Theileria equi strain WA</name>
    <dbReference type="NCBI Taxonomy" id="1537102"/>
    <lineage>
        <taxon>Eukaryota</taxon>
        <taxon>Sar</taxon>
        <taxon>Alveolata</taxon>
        <taxon>Apicomplexa</taxon>
        <taxon>Aconoidasida</taxon>
        <taxon>Piroplasmida</taxon>
        <taxon>Theileriidae</taxon>
        <taxon>Theileria</taxon>
    </lineage>
</organism>
<reference evidence="2 3" key="1">
    <citation type="journal article" date="2012" name="BMC Genomics">
        <title>Comparative genomic analysis and phylogenetic position of Theileria equi.</title>
        <authorList>
            <person name="Kappmeyer L.S."/>
            <person name="Thiagarajan M."/>
            <person name="Herndon D.R."/>
            <person name="Ramsay J.D."/>
            <person name="Caler E."/>
            <person name="Djikeng A."/>
            <person name="Gillespie J.J."/>
            <person name="Lau A.O."/>
            <person name="Roalson E.H."/>
            <person name="Silva J.C."/>
            <person name="Silva M.G."/>
            <person name="Suarez C.E."/>
            <person name="Ueti M.W."/>
            <person name="Nene V.M."/>
            <person name="Mealey R.H."/>
            <person name="Knowles D.P."/>
            <person name="Brayton K.A."/>
        </authorList>
    </citation>
    <scope>NUCLEOTIDE SEQUENCE [LARGE SCALE GENOMIC DNA]</scope>
    <source>
        <strain evidence="2 3">WA</strain>
    </source>
</reference>
<accession>L1LC92</accession>
<evidence type="ECO:0000313" key="3">
    <source>
        <dbReference type="Proteomes" id="UP000031512"/>
    </source>
</evidence>
<dbReference type="Proteomes" id="UP000031512">
    <property type="component" value="Unassembled WGS sequence"/>
</dbReference>
<name>L1LC92_THEEQ</name>
<feature type="transmembrane region" description="Helical" evidence="1">
    <location>
        <begin position="32"/>
        <end position="51"/>
    </location>
</feature>
<dbReference type="eggNOG" id="ENOG502S7IM">
    <property type="taxonomic scope" value="Eukaryota"/>
</dbReference>
<dbReference type="AlphaFoldDB" id="L1LC92"/>
<proteinExistence type="predicted"/>
<protein>
    <submittedName>
        <fullName evidence="2">Uncharacterized protein</fullName>
    </submittedName>
</protein>
<feature type="transmembrane region" description="Helical" evidence="1">
    <location>
        <begin position="6"/>
        <end position="23"/>
    </location>
</feature>
<dbReference type="RefSeq" id="XP_004832322.1">
    <property type="nucleotide sequence ID" value="XM_004832265.1"/>
</dbReference>